<evidence type="ECO:0000313" key="6">
    <source>
        <dbReference type="Proteomes" id="UP000260943"/>
    </source>
</evidence>
<dbReference type="AlphaFoldDB" id="A0A3E4QPK0"/>
<dbReference type="InterPro" id="IPR012340">
    <property type="entry name" value="NA-bd_OB-fold"/>
</dbReference>
<dbReference type="SUPFAM" id="SSF82093">
    <property type="entry name" value="Heme chaperone CcmE"/>
    <property type="match status" value="2"/>
</dbReference>
<dbReference type="RefSeq" id="WP_117680168.1">
    <property type="nucleotide sequence ID" value="NZ_CAJJKC010000012.1"/>
</dbReference>
<dbReference type="Proteomes" id="UP000260943">
    <property type="component" value="Unassembled WGS sequence"/>
</dbReference>
<keyword evidence="2" id="KW-0349">Heme</keyword>
<dbReference type="GO" id="GO:0005886">
    <property type="term" value="C:plasma membrane"/>
    <property type="evidence" value="ECO:0007669"/>
    <property type="project" value="InterPro"/>
</dbReference>
<keyword evidence="2" id="KW-0479">Metal-binding</keyword>
<keyword evidence="4" id="KW-0472">Membrane</keyword>
<dbReference type="EMBL" id="QSRJ01000012">
    <property type="protein sequence ID" value="RGL08148.1"/>
    <property type="molecule type" value="Genomic_DNA"/>
</dbReference>
<evidence type="ECO:0000256" key="3">
    <source>
        <dbReference type="ARBA" id="ARBA00022748"/>
    </source>
</evidence>
<keyword evidence="3" id="KW-0201">Cytochrome c-type biogenesis</keyword>
<proteinExistence type="predicted"/>
<comment type="subcellular location">
    <subcellularLocation>
        <location evidence="1">Membrane</location>
    </subcellularLocation>
</comment>
<keyword evidence="2" id="KW-0408">Iron</keyword>
<evidence type="ECO:0000256" key="1">
    <source>
        <dbReference type="ARBA" id="ARBA00004370"/>
    </source>
</evidence>
<dbReference type="Pfam" id="PF03100">
    <property type="entry name" value="CcmE"/>
    <property type="match status" value="2"/>
</dbReference>
<name>A0A3E4QPK0_9ACTN</name>
<organism evidence="5 6">
    <name type="scientific">Collinsella tanakaei</name>
    <dbReference type="NCBI Taxonomy" id="626935"/>
    <lineage>
        <taxon>Bacteria</taxon>
        <taxon>Bacillati</taxon>
        <taxon>Actinomycetota</taxon>
        <taxon>Coriobacteriia</taxon>
        <taxon>Coriobacteriales</taxon>
        <taxon>Coriobacteriaceae</taxon>
        <taxon>Collinsella</taxon>
    </lineage>
</organism>
<dbReference type="InterPro" id="IPR036127">
    <property type="entry name" value="CcmE-like_sf"/>
</dbReference>
<evidence type="ECO:0000256" key="4">
    <source>
        <dbReference type="ARBA" id="ARBA00023136"/>
    </source>
</evidence>
<comment type="caution">
    <text evidence="5">The sequence shown here is derived from an EMBL/GenBank/DDBJ whole genome shotgun (WGS) entry which is preliminary data.</text>
</comment>
<evidence type="ECO:0000256" key="2">
    <source>
        <dbReference type="ARBA" id="ARBA00022617"/>
    </source>
</evidence>
<dbReference type="GO" id="GO:0017004">
    <property type="term" value="P:cytochrome complex assembly"/>
    <property type="evidence" value="ECO:0007669"/>
    <property type="project" value="UniProtKB-KW"/>
</dbReference>
<dbReference type="GO" id="GO:0020037">
    <property type="term" value="F:heme binding"/>
    <property type="evidence" value="ECO:0007669"/>
    <property type="project" value="InterPro"/>
</dbReference>
<reference evidence="5 6" key="1">
    <citation type="submission" date="2018-08" db="EMBL/GenBank/DDBJ databases">
        <title>A genome reference for cultivated species of the human gut microbiota.</title>
        <authorList>
            <person name="Zou Y."/>
            <person name="Xue W."/>
            <person name="Luo G."/>
        </authorList>
    </citation>
    <scope>NUCLEOTIDE SEQUENCE [LARGE SCALE GENOMIC DNA]</scope>
    <source>
        <strain evidence="5 6">TF08-14</strain>
    </source>
</reference>
<protein>
    <submittedName>
        <fullName evidence="5">Cytochrome c maturation protein CcmE</fullName>
    </submittedName>
</protein>
<accession>A0A3E4QPK0</accession>
<gene>
    <name evidence="5" type="ORF">DXC81_09455</name>
</gene>
<evidence type="ECO:0000313" key="5">
    <source>
        <dbReference type="EMBL" id="RGL08148.1"/>
    </source>
</evidence>
<dbReference type="InterPro" id="IPR004329">
    <property type="entry name" value="CcmE"/>
</dbReference>
<dbReference type="GO" id="GO:0017003">
    <property type="term" value="P:protein-heme linkage"/>
    <property type="evidence" value="ECO:0007669"/>
    <property type="project" value="InterPro"/>
</dbReference>
<sequence length="225" mass="22940">MNKSAKRRLVVVGGIVVIAMLVIVAIAGSGGSASSLSIADVLGGNYDGKKVQVSGAVVADSLTSEGSAAVFKIAPEGVDAADSEQALTVQYDGALPATFGAGVVAICTGTVDGKTLEASEMVTKCPSKYESAEGSLTVKGLLDQQDSMMFKDTKVCGYVTGEINDAQADFRFTIESQGETLKVAYDGGLDEVITDGTALVISGHLDSDGVFVATEQPSIDSSIKA</sequence>
<dbReference type="Gene3D" id="2.40.50.140">
    <property type="entry name" value="Nucleic acid-binding proteins"/>
    <property type="match status" value="2"/>
</dbReference>